<accession>A0A378TBQ4</accession>
<dbReference type="GO" id="GO:0030170">
    <property type="term" value="F:pyridoxal phosphate binding"/>
    <property type="evidence" value="ECO:0007669"/>
    <property type="project" value="InterPro"/>
</dbReference>
<dbReference type="GO" id="GO:0047432">
    <property type="term" value="F:2,2-dialkylglycine decarboxylase (pyruvate) activity"/>
    <property type="evidence" value="ECO:0007669"/>
    <property type="project" value="UniProtKB-EC"/>
</dbReference>
<dbReference type="InterPro" id="IPR015424">
    <property type="entry name" value="PyrdxlP-dep_Trfase"/>
</dbReference>
<name>A0A378TBQ4_9MYCO</name>
<dbReference type="Gene3D" id="3.40.640.10">
    <property type="entry name" value="Type I PLP-dependent aspartate aminotransferase-like (Major domain)"/>
    <property type="match status" value="1"/>
</dbReference>
<dbReference type="InterPro" id="IPR015421">
    <property type="entry name" value="PyrdxlP-dep_Trfase_major"/>
</dbReference>
<keyword evidence="4" id="KW-0032">Aminotransferase</keyword>
<dbReference type="EMBL" id="UGQT01000001">
    <property type="protein sequence ID" value="STZ58258.1"/>
    <property type="molecule type" value="Genomic_DNA"/>
</dbReference>
<dbReference type="SUPFAM" id="SSF53383">
    <property type="entry name" value="PLP-dependent transferases"/>
    <property type="match status" value="1"/>
</dbReference>
<protein>
    <submittedName>
        <fullName evidence="4">Aminotransferase class III</fullName>
        <ecNumber evidence="4">2.6.1.-</ecNumber>
        <ecNumber evidence="4">4.1.1.64</ecNumber>
    </submittedName>
</protein>
<gene>
    <name evidence="4" type="primary">dgdA_1</name>
    <name evidence="4" type="ORF">NCTC10821_01769</name>
</gene>
<evidence type="ECO:0000256" key="2">
    <source>
        <dbReference type="ARBA" id="ARBA00022898"/>
    </source>
</evidence>
<dbReference type="PROSITE" id="PS00600">
    <property type="entry name" value="AA_TRANSFER_CLASS_3"/>
    <property type="match status" value="1"/>
</dbReference>
<sequence>MTSTFSNIMDSNSYSAGPGDAEPLISAREKMLGPAYRLFYERPVHLVRGHGTYLFDADGQRYLDAYNNVASVGHCHPHVVDAVTRQLSTLNTHTRYLHEAIVDYSERLLTTLPFEVDQVMYGCTGSEVNDLALRVAEMHTGATGVIVTTDAYHGNTAAVTAISPSLGGATALGAHVRTVAPPDSYRVPKDRLAQAFAADVAAAADELVQAGYGVSCLIVDTLFSSDGIYTEADVLGPAVAAIRSRGGVFIADEVQPGFGRTGNAMWGFQRHGVVPDLLTTGKPMGNGMPVAAMAARSDVLKSFAVGVPYFNTFGGNPVSMAAAAAVLDVIENERLMVNAANTGALLHRELTRIAQDQPGVGDVRGAGLYLGVEMVTDADTKAPDRAGARRLVNRLRERRVLLSVCGHDGNVLKIRPPLVFSPADVDWLCAEFEAALIP</sequence>
<keyword evidence="4" id="KW-0456">Lyase</keyword>
<dbReference type="EC" id="2.6.1.-" evidence="4"/>
<keyword evidence="2 3" id="KW-0663">Pyridoxal phosphate</keyword>
<evidence type="ECO:0000256" key="3">
    <source>
        <dbReference type="RuleBase" id="RU003560"/>
    </source>
</evidence>
<dbReference type="CDD" id="cd00610">
    <property type="entry name" value="OAT_like"/>
    <property type="match status" value="1"/>
</dbReference>
<dbReference type="PANTHER" id="PTHR45688:SF13">
    <property type="entry name" value="ALANINE--GLYOXYLATE AMINOTRANSFERASE 2-LIKE"/>
    <property type="match status" value="1"/>
</dbReference>
<evidence type="ECO:0000256" key="1">
    <source>
        <dbReference type="ARBA" id="ARBA00008954"/>
    </source>
</evidence>
<dbReference type="PIRSF" id="PIRSF000521">
    <property type="entry name" value="Transaminase_4ab_Lys_Orn"/>
    <property type="match status" value="1"/>
</dbReference>
<dbReference type="InterPro" id="IPR049704">
    <property type="entry name" value="Aminotrans_3_PPA_site"/>
</dbReference>
<comment type="similarity">
    <text evidence="1 3">Belongs to the class-III pyridoxal-phosphate-dependent aminotransferase family.</text>
</comment>
<dbReference type="EC" id="4.1.1.64" evidence="4"/>
<dbReference type="InterPro" id="IPR015422">
    <property type="entry name" value="PyrdxlP-dep_Trfase_small"/>
</dbReference>
<dbReference type="RefSeq" id="WP_232067871.1">
    <property type="nucleotide sequence ID" value="NZ_AP022600.1"/>
</dbReference>
<dbReference type="GO" id="GO:0008483">
    <property type="term" value="F:transaminase activity"/>
    <property type="evidence" value="ECO:0007669"/>
    <property type="project" value="UniProtKB-KW"/>
</dbReference>
<dbReference type="PANTHER" id="PTHR45688">
    <property type="match status" value="1"/>
</dbReference>
<evidence type="ECO:0000313" key="4">
    <source>
        <dbReference type="EMBL" id="STZ58258.1"/>
    </source>
</evidence>
<keyword evidence="5" id="KW-1185">Reference proteome</keyword>
<proteinExistence type="inferred from homology"/>
<dbReference type="Gene3D" id="3.90.1150.10">
    <property type="entry name" value="Aspartate Aminotransferase, domain 1"/>
    <property type="match status" value="1"/>
</dbReference>
<organism evidence="4 5">
    <name type="scientific">Mycolicibacterium tokaiense</name>
    <dbReference type="NCBI Taxonomy" id="39695"/>
    <lineage>
        <taxon>Bacteria</taxon>
        <taxon>Bacillati</taxon>
        <taxon>Actinomycetota</taxon>
        <taxon>Actinomycetes</taxon>
        <taxon>Mycobacteriales</taxon>
        <taxon>Mycobacteriaceae</taxon>
        <taxon>Mycolicibacterium</taxon>
    </lineage>
</organism>
<dbReference type="InterPro" id="IPR005814">
    <property type="entry name" value="Aminotrans_3"/>
</dbReference>
<dbReference type="Proteomes" id="UP000254978">
    <property type="component" value="Unassembled WGS sequence"/>
</dbReference>
<evidence type="ECO:0000313" key="5">
    <source>
        <dbReference type="Proteomes" id="UP000254978"/>
    </source>
</evidence>
<dbReference type="Pfam" id="PF00202">
    <property type="entry name" value="Aminotran_3"/>
    <property type="match status" value="1"/>
</dbReference>
<keyword evidence="4" id="KW-0808">Transferase</keyword>
<dbReference type="AlphaFoldDB" id="A0A378TBQ4"/>
<reference evidence="4 5" key="1">
    <citation type="submission" date="2018-06" db="EMBL/GenBank/DDBJ databases">
        <authorList>
            <consortium name="Pathogen Informatics"/>
            <person name="Doyle S."/>
        </authorList>
    </citation>
    <scope>NUCLEOTIDE SEQUENCE [LARGE SCALE GENOMIC DNA]</scope>
    <source>
        <strain evidence="4 5">NCTC10821</strain>
    </source>
</reference>